<dbReference type="Proteomes" id="UP001055879">
    <property type="component" value="Linkage Group LG10"/>
</dbReference>
<accession>A0ACB8ZJA3</accession>
<proteinExistence type="predicted"/>
<gene>
    <name evidence="1" type="ORF">L6452_31164</name>
</gene>
<dbReference type="EMBL" id="CM042056">
    <property type="protein sequence ID" value="KAI3698054.1"/>
    <property type="molecule type" value="Genomic_DNA"/>
</dbReference>
<evidence type="ECO:0000313" key="1">
    <source>
        <dbReference type="EMBL" id="KAI3698054.1"/>
    </source>
</evidence>
<comment type="caution">
    <text evidence="1">The sequence shown here is derived from an EMBL/GenBank/DDBJ whole genome shotgun (WGS) entry which is preliminary data.</text>
</comment>
<keyword evidence="2" id="KW-1185">Reference proteome</keyword>
<organism evidence="1 2">
    <name type="scientific">Arctium lappa</name>
    <name type="common">Greater burdock</name>
    <name type="synonym">Lappa major</name>
    <dbReference type="NCBI Taxonomy" id="4217"/>
    <lineage>
        <taxon>Eukaryota</taxon>
        <taxon>Viridiplantae</taxon>
        <taxon>Streptophyta</taxon>
        <taxon>Embryophyta</taxon>
        <taxon>Tracheophyta</taxon>
        <taxon>Spermatophyta</taxon>
        <taxon>Magnoliopsida</taxon>
        <taxon>eudicotyledons</taxon>
        <taxon>Gunneridae</taxon>
        <taxon>Pentapetalae</taxon>
        <taxon>asterids</taxon>
        <taxon>campanulids</taxon>
        <taxon>Asterales</taxon>
        <taxon>Asteraceae</taxon>
        <taxon>Carduoideae</taxon>
        <taxon>Cardueae</taxon>
        <taxon>Arctiinae</taxon>
        <taxon>Arctium</taxon>
    </lineage>
</organism>
<evidence type="ECO:0000313" key="2">
    <source>
        <dbReference type="Proteomes" id="UP001055879"/>
    </source>
</evidence>
<protein>
    <submittedName>
        <fullName evidence="1">Uncharacterized protein</fullName>
    </submittedName>
</protein>
<sequence>MSPNYPKMEDCMQVVAPVNVNSTISANIRSFSTTGISTNTSNLVLVFGFQPRVVASAIAIVSLGMIFPLSPLLLTAAPFPFPYPPPVLSSSALPPPLV</sequence>
<reference evidence="1 2" key="2">
    <citation type="journal article" date="2022" name="Mol. Ecol. Resour.">
        <title>The genomes of chicory, endive, great burdock and yacon provide insights into Asteraceae paleo-polyploidization history and plant inulin production.</title>
        <authorList>
            <person name="Fan W."/>
            <person name="Wang S."/>
            <person name="Wang H."/>
            <person name="Wang A."/>
            <person name="Jiang F."/>
            <person name="Liu H."/>
            <person name="Zhao H."/>
            <person name="Xu D."/>
            <person name="Zhang Y."/>
        </authorList>
    </citation>
    <scope>NUCLEOTIDE SEQUENCE [LARGE SCALE GENOMIC DNA]</scope>
    <source>
        <strain evidence="2">cv. Niubang</strain>
    </source>
</reference>
<name>A0ACB8ZJA3_ARCLA</name>
<reference evidence="2" key="1">
    <citation type="journal article" date="2022" name="Mol. Ecol. Resour.">
        <title>The genomes of chicory, endive, great burdock and yacon provide insights into Asteraceae palaeo-polyploidization history and plant inulin production.</title>
        <authorList>
            <person name="Fan W."/>
            <person name="Wang S."/>
            <person name="Wang H."/>
            <person name="Wang A."/>
            <person name="Jiang F."/>
            <person name="Liu H."/>
            <person name="Zhao H."/>
            <person name="Xu D."/>
            <person name="Zhang Y."/>
        </authorList>
    </citation>
    <scope>NUCLEOTIDE SEQUENCE [LARGE SCALE GENOMIC DNA]</scope>
    <source>
        <strain evidence="2">cv. Niubang</strain>
    </source>
</reference>